<dbReference type="PANTHER" id="PTHR24193:SF121">
    <property type="entry name" value="ADA2A-CONTAINING COMPLEX COMPONENT 3, ISOFORM D"/>
    <property type="match status" value="1"/>
</dbReference>
<keyword evidence="5" id="KW-0472">Membrane</keyword>
<feature type="transmembrane region" description="Helical" evidence="5">
    <location>
        <begin position="369"/>
        <end position="391"/>
    </location>
</feature>
<evidence type="ECO:0000256" key="3">
    <source>
        <dbReference type="PROSITE-ProRule" id="PRU00023"/>
    </source>
</evidence>
<dbReference type="SMART" id="SM00248">
    <property type="entry name" value="ANK"/>
    <property type="match status" value="8"/>
</dbReference>
<keyword evidence="8" id="KW-1185">Reference proteome</keyword>
<feature type="transmembrane region" description="Helical" evidence="5">
    <location>
        <begin position="269"/>
        <end position="292"/>
    </location>
</feature>
<dbReference type="Gene3D" id="1.25.40.20">
    <property type="entry name" value="Ankyrin repeat-containing domain"/>
    <property type="match status" value="2"/>
</dbReference>
<dbReference type="GO" id="GO:0045944">
    <property type="term" value="P:positive regulation of transcription by RNA polymerase II"/>
    <property type="evidence" value="ECO:0007669"/>
    <property type="project" value="TreeGrafter"/>
</dbReference>
<feature type="region of interest" description="Disordered" evidence="4">
    <location>
        <begin position="471"/>
        <end position="507"/>
    </location>
</feature>
<dbReference type="InterPro" id="IPR050663">
    <property type="entry name" value="Ankyrin-SOCS_Box"/>
</dbReference>
<keyword evidence="6" id="KW-0732">Signal</keyword>
<sequence>MLPSPVHIFFLFLSAVRCAAADAGDDFSNNLFSDLAPLLALFGERVTMQFMSQSMGWADHFILAMAPLGIVTIIVSAIRVGGPSWLKAIIGRARENLAVAEADIMSSTSKEVCELWNGREVVRCMGSAPVSEFICILPDNTNFPKSVVEQEIETIELREAVVEGHLQDFDNSFWNSVKRKLGLEAGDEGREKAPKDNGLPASKIIVIRNTKTEAPNISLNSHNQLGRGELRLVAVIASILQFGVLTFCAFATYHPSMRYPKDDSAVKSYAFPCNATGTLTLILGLLVCSHVVESSTSEKSYKPGPGRKAFMVWLQSAQTVSDQHFRSYAVYPKSDRKLITTSQRAPRGEYLDLADDSTRKVNDEKPDTWLTLKTVFGTTISLCGFVVQFVGLRGMHWSASIAQLVAVLIMMGLKAWVRRGLAEPPGFTELTPGFELDWFSTTLGDIRNAPWSSGSDTNLDSSSKASRKWIVGTGGQAPDHNPLQETEPGNGHSEQGNSDFESNSQLPSPAHKIMKLRKKLGRLAGWQGPASEEAVAVARAIEITMNSLFQSRCSQLTWTLYASFGSSEEQPVPVNFRLKRQDNRNWKADSDDIEATLSLWLYSVDGLDKQNSESQIKQYTNDEHGDDGWLRATGPSMTKSLRLLGLCTQALAQSLKWWIPSETPAVFEDCPYGYMAEKMKEKMHRVVGCGVHQQFNTDKTTIDHPTINSEPEASVAQNIGSSSAKPVEDIQEWRVLVAESYSPLKLLYAQDIFSAFIWSMAKSLQGPLPGTAEIRPIDNDSNGGSWHSFTLWNNQLSKMVQEVQSTGLGSAGDIYFSIIPPLSMAYKLPQNLAVVELARQRAKHYEQLGYLGRASGIYFNLLRKAAIFSHKSAIYTKAAVVVLDCLRQLNYTIQLRKAEGDNATTLELYANVIKKEMRAMEEQKKTALLKIFSNLMKLYEAQDRGWECDLVPKSPPSEKSASDRKDESVRGKPDMLAGFDLMNISYLGLTGLHHLAHVRVRRLPEDGALEYSGKEINCKDIMGWAPIHYAIAQGVLNVVEQVLDNDQTDLNACDIQGWTALHHACLHANEEIVWMIIRQGAGVNIQGRDMMAPLHCAAMNGHLNLVSFLVEAGATVDVLDGFRMTPFHWAARNGHDDVVKVLRTRTSKDMRDYRWRTALHLAASTGKTKTVEELLGGNDAFDIEARDTFGRTPLHSAVNSGQEAVACLLLEKGADIGVSDYETMTLLHNAVAQGREGMGEMARLLLENKANIEARNRENWTPMHMAARRGMKHVVELLLKEGGDAEALDNDGRTPPYWSK</sequence>
<keyword evidence="5" id="KW-1133">Transmembrane helix</keyword>
<feature type="compositionally biased region" description="Basic and acidic residues" evidence="4">
    <location>
        <begin position="960"/>
        <end position="969"/>
    </location>
</feature>
<feature type="repeat" description="ANK" evidence="3">
    <location>
        <begin position="1056"/>
        <end position="1088"/>
    </location>
</feature>
<dbReference type="PROSITE" id="PS50088">
    <property type="entry name" value="ANK_REPEAT"/>
    <property type="match status" value="5"/>
</dbReference>
<dbReference type="SUPFAM" id="SSF48403">
    <property type="entry name" value="Ankyrin repeat"/>
    <property type="match status" value="1"/>
</dbReference>
<evidence type="ECO:0000256" key="1">
    <source>
        <dbReference type="ARBA" id="ARBA00022737"/>
    </source>
</evidence>
<feature type="transmembrane region" description="Helical" evidence="5">
    <location>
        <begin position="61"/>
        <end position="82"/>
    </location>
</feature>
<gene>
    <name evidence="7" type="ORF">FMEXI_9384</name>
</gene>
<dbReference type="Pfam" id="PF12796">
    <property type="entry name" value="Ank_2"/>
    <property type="match status" value="3"/>
</dbReference>
<evidence type="ECO:0000256" key="6">
    <source>
        <dbReference type="SAM" id="SignalP"/>
    </source>
</evidence>
<keyword evidence="2 3" id="KW-0040">ANK repeat</keyword>
<comment type="caution">
    <text evidence="7">The sequence shown here is derived from an EMBL/GenBank/DDBJ whole genome shotgun (WGS) entry which is preliminary data.</text>
</comment>
<evidence type="ECO:0000256" key="2">
    <source>
        <dbReference type="ARBA" id="ARBA00023043"/>
    </source>
</evidence>
<keyword evidence="1" id="KW-0677">Repeat</keyword>
<evidence type="ECO:0000313" key="7">
    <source>
        <dbReference type="EMBL" id="KAF5538515.1"/>
    </source>
</evidence>
<dbReference type="GO" id="GO:0005634">
    <property type="term" value="C:nucleus"/>
    <property type="evidence" value="ECO:0007669"/>
    <property type="project" value="TreeGrafter"/>
</dbReference>
<evidence type="ECO:0000256" key="5">
    <source>
        <dbReference type="SAM" id="Phobius"/>
    </source>
</evidence>
<feature type="repeat" description="ANK" evidence="3">
    <location>
        <begin position="1258"/>
        <end position="1290"/>
    </location>
</feature>
<proteinExistence type="predicted"/>
<accession>A0A8H5IJU5</accession>
<dbReference type="InterPro" id="IPR036770">
    <property type="entry name" value="Ankyrin_rpt-contain_sf"/>
</dbReference>
<dbReference type="PROSITE" id="PS50297">
    <property type="entry name" value="ANK_REP_REGION"/>
    <property type="match status" value="4"/>
</dbReference>
<keyword evidence="5" id="KW-0812">Transmembrane</keyword>
<feature type="compositionally biased region" description="Polar residues" evidence="4">
    <location>
        <begin position="492"/>
        <end position="507"/>
    </location>
</feature>
<feature type="signal peptide" evidence="6">
    <location>
        <begin position="1"/>
        <end position="21"/>
    </location>
</feature>
<dbReference type="InterPro" id="IPR002110">
    <property type="entry name" value="Ankyrin_rpt"/>
</dbReference>
<feature type="repeat" description="ANK" evidence="3">
    <location>
        <begin position="1189"/>
        <end position="1221"/>
    </location>
</feature>
<dbReference type="EMBL" id="JAAOAM010000218">
    <property type="protein sequence ID" value="KAF5538515.1"/>
    <property type="molecule type" value="Genomic_DNA"/>
</dbReference>
<name>A0A8H5IJU5_9HYPO</name>
<evidence type="ECO:0000256" key="4">
    <source>
        <dbReference type="SAM" id="MobiDB-lite"/>
    </source>
</evidence>
<dbReference type="PANTHER" id="PTHR24193">
    <property type="entry name" value="ANKYRIN REPEAT PROTEIN"/>
    <property type="match status" value="1"/>
</dbReference>
<feature type="transmembrane region" description="Helical" evidence="5">
    <location>
        <begin position="232"/>
        <end position="253"/>
    </location>
</feature>
<reference evidence="7 8" key="1">
    <citation type="submission" date="2020-05" db="EMBL/GenBank/DDBJ databases">
        <title>Identification and distribution of gene clusters putatively required for synthesis of sphingolipid metabolism inhibitors in phylogenetically diverse species of the filamentous fungus Fusarium.</title>
        <authorList>
            <person name="Kim H.-S."/>
            <person name="Busman M."/>
            <person name="Brown D.W."/>
            <person name="Divon H."/>
            <person name="Uhlig S."/>
            <person name="Proctor R.H."/>
        </authorList>
    </citation>
    <scope>NUCLEOTIDE SEQUENCE [LARGE SCALE GENOMIC DNA]</scope>
    <source>
        <strain evidence="7 8">NRRL 53147</strain>
    </source>
</reference>
<feature type="region of interest" description="Disordered" evidence="4">
    <location>
        <begin position="950"/>
        <end position="969"/>
    </location>
</feature>
<feature type="repeat" description="ANK" evidence="3">
    <location>
        <begin position="1222"/>
        <end position="1257"/>
    </location>
</feature>
<dbReference type="Proteomes" id="UP000522262">
    <property type="component" value="Unassembled WGS sequence"/>
</dbReference>
<feature type="repeat" description="ANK" evidence="3">
    <location>
        <begin position="1089"/>
        <end position="1121"/>
    </location>
</feature>
<organism evidence="7 8">
    <name type="scientific">Fusarium mexicanum</name>
    <dbReference type="NCBI Taxonomy" id="751941"/>
    <lineage>
        <taxon>Eukaryota</taxon>
        <taxon>Fungi</taxon>
        <taxon>Dikarya</taxon>
        <taxon>Ascomycota</taxon>
        <taxon>Pezizomycotina</taxon>
        <taxon>Sordariomycetes</taxon>
        <taxon>Hypocreomycetidae</taxon>
        <taxon>Hypocreales</taxon>
        <taxon>Nectriaceae</taxon>
        <taxon>Fusarium</taxon>
        <taxon>Fusarium fujikuroi species complex</taxon>
    </lineage>
</organism>
<evidence type="ECO:0000313" key="8">
    <source>
        <dbReference type="Proteomes" id="UP000522262"/>
    </source>
</evidence>
<dbReference type="GO" id="GO:0000976">
    <property type="term" value="F:transcription cis-regulatory region binding"/>
    <property type="evidence" value="ECO:0007669"/>
    <property type="project" value="TreeGrafter"/>
</dbReference>
<feature type="chain" id="PRO_5034757935" evidence="6">
    <location>
        <begin position="22"/>
        <end position="1300"/>
    </location>
</feature>
<protein>
    <submittedName>
        <fullName evidence="7">Ankyrin repeat</fullName>
    </submittedName>
</protein>